<sequence length="209" mass="21736">MIRTEDRGDLRIVTLDRPDKANALTETMLAALAEAAEAARDEAQAGTGAQALVLTGTGKVFSAGADIEAARAGLATSPLWERLSGALVAHPGLTIAALNGSCAGGSMGMMLACDLRISVPGAKLFYPVMKLGFLPQPSDPGRLRALVGPARAKRILMAGEKITVEEAERWGLVDRIVQPEALIETAAEMAADLMAADPAHARAIKDLIG</sequence>
<dbReference type="AlphaFoldDB" id="X7EHX3"/>
<dbReference type="Pfam" id="PF00378">
    <property type="entry name" value="ECH_1"/>
    <property type="match status" value="1"/>
</dbReference>
<dbReference type="PANTHER" id="PTHR11941:SF54">
    <property type="entry name" value="ENOYL-COA HYDRATASE, MITOCHONDRIAL"/>
    <property type="match status" value="1"/>
</dbReference>
<dbReference type="PANTHER" id="PTHR11941">
    <property type="entry name" value="ENOYL-COA HYDRATASE-RELATED"/>
    <property type="match status" value="1"/>
</dbReference>
<dbReference type="GO" id="GO:0003824">
    <property type="term" value="F:catalytic activity"/>
    <property type="evidence" value="ECO:0007669"/>
    <property type="project" value="UniProtKB-ARBA"/>
</dbReference>
<dbReference type="Gene3D" id="3.90.226.10">
    <property type="entry name" value="2-enoyl-CoA Hydratase, Chain A, domain 1"/>
    <property type="match status" value="1"/>
</dbReference>
<dbReference type="SUPFAM" id="SSF52096">
    <property type="entry name" value="ClpP/crotonase"/>
    <property type="match status" value="1"/>
</dbReference>
<gene>
    <name evidence="1" type="ORF">OCH239_11030</name>
</gene>
<evidence type="ECO:0000313" key="1">
    <source>
        <dbReference type="EMBL" id="ETX15709.1"/>
    </source>
</evidence>
<dbReference type="Proteomes" id="UP000022447">
    <property type="component" value="Unassembled WGS sequence"/>
</dbReference>
<dbReference type="PATRIC" id="fig|1449350.3.peg.817"/>
<evidence type="ECO:0000313" key="2">
    <source>
        <dbReference type="Proteomes" id="UP000022447"/>
    </source>
</evidence>
<dbReference type="CDD" id="cd06558">
    <property type="entry name" value="crotonase-like"/>
    <property type="match status" value="1"/>
</dbReference>
<name>X7EHX3_9RHOB</name>
<dbReference type="GO" id="GO:0006635">
    <property type="term" value="P:fatty acid beta-oxidation"/>
    <property type="evidence" value="ECO:0007669"/>
    <property type="project" value="TreeGrafter"/>
</dbReference>
<accession>X7EHX3</accession>
<dbReference type="RefSeq" id="WP_037259106.1">
    <property type="nucleotide sequence ID" value="NZ_JALZ01000003.1"/>
</dbReference>
<dbReference type="InterPro" id="IPR001753">
    <property type="entry name" value="Enoyl-CoA_hydra/iso"/>
</dbReference>
<organism evidence="1 2">
    <name type="scientific">Roseivivax halodurans JCM 10272</name>
    <dbReference type="NCBI Taxonomy" id="1449350"/>
    <lineage>
        <taxon>Bacteria</taxon>
        <taxon>Pseudomonadati</taxon>
        <taxon>Pseudomonadota</taxon>
        <taxon>Alphaproteobacteria</taxon>
        <taxon>Rhodobacterales</taxon>
        <taxon>Roseobacteraceae</taxon>
        <taxon>Roseivivax</taxon>
    </lineage>
</organism>
<keyword evidence="2" id="KW-1185">Reference proteome</keyword>
<dbReference type="STRING" id="1449350.OCH239_11030"/>
<reference evidence="1 2" key="1">
    <citation type="submission" date="2014-01" db="EMBL/GenBank/DDBJ databases">
        <title>Roseivivax halodurans JCM 10272 Genome Sequencing.</title>
        <authorList>
            <person name="Lai Q."/>
            <person name="Li G."/>
            <person name="Shao Z."/>
        </authorList>
    </citation>
    <scope>NUCLEOTIDE SEQUENCE [LARGE SCALE GENOMIC DNA]</scope>
    <source>
        <strain evidence="1 2">JCM 10272</strain>
    </source>
</reference>
<protein>
    <submittedName>
        <fullName evidence="1">Enoyl-CoA hydratase</fullName>
    </submittedName>
</protein>
<dbReference type="eggNOG" id="COG1024">
    <property type="taxonomic scope" value="Bacteria"/>
</dbReference>
<proteinExistence type="predicted"/>
<dbReference type="InterPro" id="IPR029045">
    <property type="entry name" value="ClpP/crotonase-like_dom_sf"/>
</dbReference>
<dbReference type="EMBL" id="JALZ01000003">
    <property type="protein sequence ID" value="ETX15709.1"/>
    <property type="molecule type" value="Genomic_DNA"/>
</dbReference>
<comment type="caution">
    <text evidence="1">The sequence shown here is derived from an EMBL/GenBank/DDBJ whole genome shotgun (WGS) entry which is preliminary data.</text>
</comment>